<keyword evidence="5" id="KW-1133">Transmembrane helix</keyword>
<dbReference type="EMBL" id="AB284363">
    <property type="protein sequence ID" value="BAG14387.1"/>
    <property type="molecule type" value="mRNA"/>
</dbReference>
<protein>
    <submittedName>
        <fullName evidence="7">4-(Cytidine 5'-diphospho)-2-C-methyl-D-erythritol kinase</fullName>
        <ecNumber evidence="7">2.7.1.148</ecNumber>
    </submittedName>
</protein>
<evidence type="ECO:0000256" key="4">
    <source>
        <dbReference type="ARBA" id="ARBA00022840"/>
    </source>
</evidence>
<dbReference type="HAMAP" id="MF_00061">
    <property type="entry name" value="IspE"/>
    <property type="match status" value="1"/>
</dbReference>
<proteinExistence type="evidence at transcript level"/>
<dbReference type="InterPro" id="IPR036554">
    <property type="entry name" value="GHMP_kinase_C_sf"/>
</dbReference>
<dbReference type="EC" id="2.7.1.148" evidence="7"/>
<accession>B1Q2Q4</accession>
<dbReference type="InterPro" id="IPR014721">
    <property type="entry name" value="Ribsml_uS5_D2-typ_fold_subgr"/>
</dbReference>
<keyword evidence="5" id="KW-0812">Transmembrane</keyword>
<dbReference type="SUPFAM" id="SSF55060">
    <property type="entry name" value="GHMP Kinase, C-terminal domain"/>
    <property type="match status" value="1"/>
</dbReference>
<evidence type="ECO:0000259" key="6">
    <source>
        <dbReference type="Pfam" id="PF00288"/>
    </source>
</evidence>
<dbReference type="GO" id="GO:0005524">
    <property type="term" value="F:ATP binding"/>
    <property type="evidence" value="ECO:0007669"/>
    <property type="project" value="UniProtKB-KW"/>
</dbReference>
<organism evidence="7">
    <name type="scientific">Perkinsus marinus</name>
    <dbReference type="NCBI Taxonomy" id="31276"/>
    <lineage>
        <taxon>Eukaryota</taxon>
        <taxon>Sar</taxon>
        <taxon>Alveolata</taxon>
        <taxon>Perkinsozoa</taxon>
        <taxon>Perkinsea</taxon>
        <taxon>Perkinsida</taxon>
        <taxon>Perkinsidae</taxon>
        <taxon>Perkinsus</taxon>
    </lineage>
</organism>
<evidence type="ECO:0000256" key="1">
    <source>
        <dbReference type="ARBA" id="ARBA00022679"/>
    </source>
</evidence>
<dbReference type="Gene3D" id="3.30.70.890">
    <property type="entry name" value="GHMP kinase, C-terminal domain"/>
    <property type="match status" value="1"/>
</dbReference>
<name>B1Q2Q4_9ALVE</name>
<dbReference type="AlphaFoldDB" id="B1Q2Q4"/>
<keyword evidence="4" id="KW-0067">ATP-binding</keyword>
<feature type="transmembrane region" description="Helical" evidence="5">
    <location>
        <begin position="70"/>
        <end position="88"/>
    </location>
</feature>
<evidence type="ECO:0000256" key="2">
    <source>
        <dbReference type="ARBA" id="ARBA00022741"/>
    </source>
</evidence>
<evidence type="ECO:0000313" key="7">
    <source>
        <dbReference type="EMBL" id="BAG14387.1"/>
    </source>
</evidence>
<dbReference type="Gene3D" id="3.30.230.10">
    <property type="match status" value="1"/>
</dbReference>
<dbReference type="InterPro" id="IPR004424">
    <property type="entry name" value="IspE"/>
</dbReference>
<gene>
    <name evidence="7" type="primary">ispE</name>
</gene>
<dbReference type="SUPFAM" id="SSF54211">
    <property type="entry name" value="Ribosomal protein S5 domain 2-like"/>
    <property type="match status" value="1"/>
</dbReference>
<evidence type="ECO:0000256" key="5">
    <source>
        <dbReference type="SAM" id="Phobius"/>
    </source>
</evidence>
<feature type="domain" description="GHMP kinase N-terminal" evidence="6">
    <location>
        <begin position="158"/>
        <end position="233"/>
    </location>
</feature>
<dbReference type="GO" id="GO:0050515">
    <property type="term" value="F:4-(cytidine 5'-diphospho)-2-C-methyl-D-erythritol kinase activity"/>
    <property type="evidence" value="ECO:0007669"/>
    <property type="project" value="UniProtKB-EC"/>
</dbReference>
<keyword evidence="2" id="KW-0547">Nucleotide-binding</keyword>
<dbReference type="PANTHER" id="PTHR43527">
    <property type="entry name" value="4-DIPHOSPHOCYTIDYL-2-C-METHYL-D-ERYTHRITOL KINASE, CHLOROPLASTIC"/>
    <property type="match status" value="1"/>
</dbReference>
<keyword evidence="3 7" id="KW-0418">Kinase</keyword>
<dbReference type="InterPro" id="IPR020568">
    <property type="entry name" value="Ribosomal_Su5_D2-typ_SF"/>
</dbReference>
<keyword evidence="1 7" id="KW-0808">Transferase</keyword>
<dbReference type="PANTHER" id="PTHR43527:SF2">
    <property type="entry name" value="4-DIPHOSPHOCYTIDYL-2-C-METHYL-D-ERYTHRITOL KINASE, CHLOROPLASTIC"/>
    <property type="match status" value="1"/>
</dbReference>
<evidence type="ECO:0000256" key="3">
    <source>
        <dbReference type="ARBA" id="ARBA00022777"/>
    </source>
</evidence>
<feature type="transmembrane region" description="Helical" evidence="5">
    <location>
        <begin position="12"/>
        <end position="37"/>
    </location>
</feature>
<dbReference type="GO" id="GO:0016114">
    <property type="term" value="P:terpenoid biosynthetic process"/>
    <property type="evidence" value="ECO:0007669"/>
    <property type="project" value="InterPro"/>
</dbReference>
<sequence precursor="true">MRYRHKPRRPLVLPGILILATCVVLCCSVGQMALMFVTSLKTGETPSASVLGGSSLSGISTVLGGSWSSAMVPAAATVGITVLVGAVVRRAGMKLFSPAKVNTFLKITGRTNPPNPMHTMVSQFHTISLGDWVHISTTDDSKDTLRCDDPSVPTDERNLVLRALDLFRRKSGIDQHFHVTLTKRCPNQAGLGGGSSNGATVLWAANRLTHFGATDDTLAEWSRELGSDLPFFLASRGAALCCGVGDEVLPMSPEAVGGSKGMVFVKPSFGLPTPAVYKEYMSGAGPAPLPLNDLTRGALKIRPELAQLARDMEGVMGLSGVSMSGSGSCLFGYGDPRNVDEFKAKYPGTTVWSDIVPVFRKSDGWYGGDDASSSV</sequence>
<keyword evidence="5" id="KW-0472">Membrane</keyword>
<reference evidence="7" key="1">
    <citation type="journal article" date="2008" name="Mol. Biol. Evol.">
        <title>A cryptic algal group unveiled: a plastid biosynthesis pathway in the oyster parasite Perkinsus marinus.</title>
        <authorList>
            <person name="Matsuzaki M."/>
            <person name="Kuroiwa H."/>
            <person name="Kuroiwa T."/>
            <person name="Kita K."/>
            <person name="Nozaki H."/>
        </authorList>
    </citation>
    <scope>NUCLEOTIDE SEQUENCE</scope>
    <source>
        <strain evidence="7">ATCC 50439</strain>
    </source>
</reference>
<dbReference type="InterPro" id="IPR006204">
    <property type="entry name" value="GHMP_kinase_N_dom"/>
</dbReference>
<dbReference type="Pfam" id="PF00288">
    <property type="entry name" value="GHMP_kinases_N"/>
    <property type="match status" value="1"/>
</dbReference>